<keyword evidence="3" id="KW-0319">Glycerol metabolism</keyword>
<evidence type="ECO:0000256" key="4">
    <source>
        <dbReference type="ARBA" id="ARBA00022801"/>
    </source>
</evidence>
<name>A0AAN9KS03_CANGL</name>
<keyword evidence="4" id="KW-0378">Hydrolase</keyword>
<accession>A0AAN9KS03</accession>
<evidence type="ECO:0000313" key="7">
    <source>
        <dbReference type="EMBL" id="KAK7321208.1"/>
    </source>
</evidence>
<evidence type="ECO:0000256" key="2">
    <source>
        <dbReference type="ARBA" id="ARBA00012247"/>
    </source>
</evidence>
<dbReference type="GO" id="GO:0006071">
    <property type="term" value="P:glycerol metabolic process"/>
    <property type="evidence" value="ECO:0007669"/>
    <property type="project" value="UniProtKB-KW"/>
</dbReference>
<evidence type="ECO:0000259" key="6">
    <source>
        <dbReference type="PROSITE" id="PS50835"/>
    </source>
</evidence>
<evidence type="ECO:0000256" key="5">
    <source>
        <dbReference type="ARBA" id="ARBA00047512"/>
    </source>
</evidence>
<comment type="caution">
    <text evidence="7">The sequence shown here is derived from an EMBL/GenBank/DDBJ whole genome shotgun (WGS) entry which is preliminary data.</text>
</comment>
<comment type="catalytic activity">
    <reaction evidence="5">
        <text>a sn-glycero-3-phosphodiester + H2O = an alcohol + sn-glycerol 3-phosphate + H(+)</text>
        <dbReference type="Rhea" id="RHEA:12969"/>
        <dbReference type="ChEBI" id="CHEBI:15377"/>
        <dbReference type="ChEBI" id="CHEBI:15378"/>
        <dbReference type="ChEBI" id="CHEBI:30879"/>
        <dbReference type="ChEBI" id="CHEBI:57597"/>
        <dbReference type="ChEBI" id="CHEBI:83408"/>
        <dbReference type="EC" id="3.1.4.46"/>
    </reaction>
</comment>
<protein>
    <recommendedName>
        <fullName evidence="2">glycerophosphodiester phosphodiesterase</fullName>
        <ecNumber evidence="2">3.1.4.46</ecNumber>
    </recommendedName>
</protein>
<dbReference type="AlphaFoldDB" id="A0AAN9KS03"/>
<dbReference type="PANTHER" id="PTHR43620">
    <property type="entry name" value="GLYCEROPHOSPHORYL DIESTER PHOSPHODIESTERASE"/>
    <property type="match status" value="1"/>
</dbReference>
<evidence type="ECO:0000313" key="8">
    <source>
        <dbReference type="Proteomes" id="UP001367508"/>
    </source>
</evidence>
<keyword evidence="8" id="KW-1185">Reference proteome</keyword>
<evidence type="ECO:0000256" key="1">
    <source>
        <dbReference type="ARBA" id="ARBA00007277"/>
    </source>
</evidence>
<evidence type="ECO:0000256" key="3">
    <source>
        <dbReference type="ARBA" id="ARBA00022798"/>
    </source>
</evidence>
<feature type="domain" description="Ig-like" evidence="6">
    <location>
        <begin position="258"/>
        <end position="356"/>
    </location>
</feature>
<gene>
    <name evidence="7" type="ORF">VNO77_31600</name>
</gene>
<dbReference type="PROSITE" id="PS50835">
    <property type="entry name" value="IG_LIKE"/>
    <property type="match status" value="1"/>
</dbReference>
<proteinExistence type="inferred from homology"/>
<dbReference type="GO" id="GO:0008889">
    <property type="term" value="F:glycerophosphodiester phosphodiesterase activity"/>
    <property type="evidence" value="ECO:0007669"/>
    <property type="project" value="UniProtKB-EC"/>
</dbReference>
<dbReference type="InterPro" id="IPR007110">
    <property type="entry name" value="Ig-like_dom"/>
</dbReference>
<dbReference type="Proteomes" id="UP001367508">
    <property type="component" value="Unassembled WGS sequence"/>
</dbReference>
<reference evidence="7 8" key="1">
    <citation type="submission" date="2024-01" db="EMBL/GenBank/DDBJ databases">
        <title>The genomes of 5 underutilized Papilionoideae crops provide insights into root nodulation and disease resistanc.</title>
        <authorList>
            <person name="Jiang F."/>
        </authorList>
    </citation>
    <scope>NUCLEOTIDE SEQUENCE [LARGE SCALE GENOMIC DNA]</scope>
    <source>
        <strain evidence="7">LVBAO_FW01</strain>
        <tissue evidence="7">Leaves</tissue>
    </source>
</reference>
<dbReference type="EC" id="3.1.4.46" evidence="2"/>
<sequence>MLRQGNGPGFTFPVLVPDTPYPSPSPPPSLPANARFLALPSKLSTPSIARCPSNGNAEAISQVPGRALSYGNRLATEFTFSKMVNMGPNLPPVMTLTVFVNSDPHMHGQKLEALVLANNGAYCIDEFDKVPSRKWEYMASSIIVNGTTTSTESREGNVEGMDLIDFHAYIKLENAIDINIIFPSKSQTYSINGVQTTDHFAMDYTLKELLSNVLLTQGVFSRSDRFDGSLFSILTVKVSKTWLKQQTFHDDWSVIEQPVARNSQELNIFASSNPSFHDTIVCLCRNCELDSTQVSWGDQEKKALSELLSKISNCIWFERLLPFLGDFGEQGLIPPSTTHSLRIDTQKKENLSSYHCIQAHILWFSSSFVQVRHF</sequence>
<dbReference type="PANTHER" id="PTHR43620:SF7">
    <property type="entry name" value="GLYCEROPHOSPHODIESTER PHOSPHODIESTERASE GDPD5-RELATED"/>
    <property type="match status" value="1"/>
</dbReference>
<dbReference type="EMBL" id="JAYMYQ010000007">
    <property type="protein sequence ID" value="KAK7321208.1"/>
    <property type="molecule type" value="Genomic_DNA"/>
</dbReference>
<organism evidence="7 8">
    <name type="scientific">Canavalia gladiata</name>
    <name type="common">Sword bean</name>
    <name type="synonym">Dolichos gladiatus</name>
    <dbReference type="NCBI Taxonomy" id="3824"/>
    <lineage>
        <taxon>Eukaryota</taxon>
        <taxon>Viridiplantae</taxon>
        <taxon>Streptophyta</taxon>
        <taxon>Embryophyta</taxon>
        <taxon>Tracheophyta</taxon>
        <taxon>Spermatophyta</taxon>
        <taxon>Magnoliopsida</taxon>
        <taxon>eudicotyledons</taxon>
        <taxon>Gunneridae</taxon>
        <taxon>Pentapetalae</taxon>
        <taxon>rosids</taxon>
        <taxon>fabids</taxon>
        <taxon>Fabales</taxon>
        <taxon>Fabaceae</taxon>
        <taxon>Papilionoideae</taxon>
        <taxon>50 kb inversion clade</taxon>
        <taxon>NPAAA clade</taxon>
        <taxon>indigoferoid/millettioid clade</taxon>
        <taxon>Phaseoleae</taxon>
        <taxon>Canavalia</taxon>
    </lineage>
</organism>
<comment type="similarity">
    <text evidence="1">Belongs to the glycerophosphoryl diester phosphodiesterase family.</text>
</comment>